<keyword evidence="3" id="KW-1185">Reference proteome</keyword>
<evidence type="ECO:0000313" key="2">
    <source>
        <dbReference type="EMBL" id="ATQ73189.1"/>
    </source>
</evidence>
<evidence type="ECO:0000259" key="1">
    <source>
        <dbReference type="Pfam" id="PF10686"/>
    </source>
</evidence>
<dbReference type="InterPro" id="IPR019627">
    <property type="entry name" value="YAcAr"/>
</dbReference>
<dbReference type="Pfam" id="PF10686">
    <property type="entry name" value="YAcAr"/>
    <property type="match status" value="1"/>
</dbReference>
<dbReference type="RefSeq" id="WP_099872891.1">
    <property type="nucleotide sequence ID" value="NZ_CP024608.1"/>
</dbReference>
<reference evidence="2" key="1">
    <citation type="submission" date="2017-10" db="EMBL/GenBank/DDBJ databases">
        <title>Massilia psychrophilum sp. nov., a novel purple-pigmented bacterium isolated from Tianshan glacier, Xinjiang Municipality, China.</title>
        <authorList>
            <person name="Wang H."/>
        </authorList>
    </citation>
    <scope>NUCLEOTIDE SEQUENCE [LARGE SCALE GENOMIC DNA]</scope>
    <source>
        <strain evidence="2">B2</strain>
    </source>
</reference>
<dbReference type="Proteomes" id="UP000229897">
    <property type="component" value="Chromosome"/>
</dbReference>
<evidence type="ECO:0000313" key="3">
    <source>
        <dbReference type="Proteomes" id="UP000229897"/>
    </source>
</evidence>
<dbReference type="KEGG" id="mass:CR152_00700"/>
<protein>
    <recommendedName>
        <fullName evidence="1">YspA cpYpsA-related SLOG domain-containing protein</fullName>
    </recommendedName>
</protein>
<dbReference type="OrthoDB" id="8778822at2"/>
<sequence>MCARPVSERPFLRVLVTGSTTWDNPETIRRALSQLPPHSVIVTGDTPGADACAIAVATGLGLTVQRMKKNRADQRAFPGEAWRGLNERMLATGIDLVLAFHADYGQPGCARGTVHMVELAGKSGTEVRIFRT</sequence>
<dbReference type="AlphaFoldDB" id="A0A2D2DE38"/>
<feature type="domain" description="YspA cpYpsA-related SLOG" evidence="1">
    <location>
        <begin position="13"/>
        <end position="67"/>
    </location>
</feature>
<proteinExistence type="predicted"/>
<gene>
    <name evidence="2" type="ORF">CR152_00700</name>
</gene>
<organism evidence="2 3">
    <name type="scientific">Massilia violaceinigra</name>
    <dbReference type="NCBI Taxonomy" id="2045208"/>
    <lineage>
        <taxon>Bacteria</taxon>
        <taxon>Pseudomonadati</taxon>
        <taxon>Pseudomonadota</taxon>
        <taxon>Betaproteobacteria</taxon>
        <taxon>Burkholderiales</taxon>
        <taxon>Oxalobacteraceae</taxon>
        <taxon>Telluria group</taxon>
        <taxon>Massilia</taxon>
    </lineage>
</organism>
<accession>A0A2D2DE38</accession>
<dbReference type="EMBL" id="CP024608">
    <property type="protein sequence ID" value="ATQ73189.1"/>
    <property type="molecule type" value="Genomic_DNA"/>
</dbReference>
<name>A0A2D2DE38_9BURK</name>